<evidence type="ECO:0000256" key="3">
    <source>
        <dbReference type="ARBA" id="ARBA00022454"/>
    </source>
</evidence>
<comment type="subcellular location">
    <subcellularLocation>
        <location evidence="1">Chromosome</location>
    </subcellularLocation>
</comment>
<reference evidence="10 11" key="1">
    <citation type="submission" date="2024-07" db="EMBL/GenBank/DDBJ databases">
        <title>Section-level genome sequencing and comparative genomics of Aspergillus sections Usti and Cavernicolus.</title>
        <authorList>
            <consortium name="Lawrence Berkeley National Laboratory"/>
            <person name="Nybo J.L."/>
            <person name="Vesth T.C."/>
            <person name="Theobald S."/>
            <person name="Frisvad J.C."/>
            <person name="Larsen T.O."/>
            <person name="Kjaerboelling I."/>
            <person name="Rothschild-Mancinelli K."/>
            <person name="Lyhne E.K."/>
            <person name="Kogle M.E."/>
            <person name="Barry K."/>
            <person name="Clum A."/>
            <person name="Na H."/>
            <person name="Ledsgaard L."/>
            <person name="Lin J."/>
            <person name="Lipzen A."/>
            <person name="Kuo A."/>
            <person name="Riley R."/>
            <person name="Mondo S."/>
            <person name="Labutti K."/>
            <person name="Haridas S."/>
            <person name="Pangalinan J."/>
            <person name="Salamov A.A."/>
            <person name="Simmons B.A."/>
            <person name="Magnuson J.K."/>
            <person name="Chen J."/>
            <person name="Drula E."/>
            <person name="Henrissat B."/>
            <person name="Wiebenga A."/>
            <person name="Lubbers R.J."/>
            <person name="Gomes A.C."/>
            <person name="Macurrencykelacurrency M.R."/>
            <person name="Stajich J."/>
            <person name="Grigoriev I.V."/>
            <person name="Mortensen U.H."/>
            <person name="De Vries R.P."/>
            <person name="Baker S.E."/>
            <person name="Andersen M.R."/>
        </authorList>
    </citation>
    <scope>NUCLEOTIDE SEQUENCE [LARGE SCALE GENOMIC DNA]</scope>
    <source>
        <strain evidence="10 11">CBS 449.75</strain>
    </source>
</reference>
<feature type="domain" description="Nuclear condensin complex subunit 3 C-terminal" evidence="9">
    <location>
        <begin position="636"/>
        <end position="970"/>
    </location>
</feature>
<evidence type="ECO:0000256" key="8">
    <source>
        <dbReference type="SAM" id="MobiDB-lite"/>
    </source>
</evidence>
<comment type="caution">
    <text evidence="10">The sequence shown here is derived from an EMBL/GenBank/DDBJ whole genome shotgun (WGS) entry which is preliminary data.</text>
</comment>
<evidence type="ECO:0000313" key="10">
    <source>
        <dbReference type="EMBL" id="KAL2863221.1"/>
    </source>
</evidence>
<feature type="region of interest" description="Disordered" evidence="8">
    <location>
        <begin position="596"/>
        <end position="619"/>
    </location>
</feature>
<dbReference type="PANTHER" id="PTHR14418">
    <property type="entry name" value="CONDENSIN COMPLEX SUBUNIT 3-RELATED"/>
    <property type="match status" value="1"/>
</dbReference>
<feature type="compositionally biased region" description="Polar residues" evidence="8">
    <location>
        <begin position="7"/>
        <end position="33"/>
    </location>
</feature>
<dbReference type="GeneID" id="98141472"/>
<evidence type="ECO:0000256" key="7">
    <source>
        <dbReference type="ARBA" id="ARBA00023306"/>
    </source>
</evidence>
<feature type="region of interest" description="Disordered" evidence="8">
    <location>
        <begin position="1050"/>
        <end position="1118"/>
    </location>
</feature>
<keyword evidence="7" id="KW-0131">Cell cycle</keyword>
<proteinExistence type="inferred from homology"/>
<dbReference type="EMBL" id="JBFXLQ010000054">
    <property type="protein sequence ID" value="KAL2863221.1"/>
    <property type="molecule type" value="Genomic_DNA"/>
</dbReference>
<dbReference type="InterPro" id="IPR011989">
    <property type="entry name" value="ARM-like"/>
</dbReference>
<evidence type="ECO:0000256" key="5">
    <source>
        <dbReference type="ARBA" id="ARBA00022776"/>
    </source>
</evidence>
<feature type="region of interest" description="Disordered" evidence="8">
    <location>
        <begin position="1"/>
        <end position="42"/>
    </location>
</feature>
<comment type="similarity">
    <text evidence="2">Belongs to the CND3 (condensin subunit 3) family.</text>
</comment>
<dbReference type="InterPro" id="IPR027165">
    <property type="entry name" value="CND3"/>
</dbReference>
<dbReference type="PANTHER" id="PTHR14418:SF5">
    <property type="entry name" value="CONDENSIN COMPLEX SUBUNIT 3"/>
    <property type="match status" value="1"/>
</dbReference>
<dbReference type="InterPro" id="IPR016024">
    <property type="entry name" value="ARM-type_fold"/>
</dbReference>
<keyword evidence="6" id="KW-0226">DNA condensation</keyword>
<accession>A0ABR4LFB1</accession>
<dbReference type="RefSeq" id="XP_070882200.1">
    <property type="nucleotide sequence ID" value="XM_071026400.1"/>
</dbReference>
<keyword evidence="3" id="KW-0158">Chromosome</keyword>
<dbReference type="Proteomes" id="UP001610432">
    <property type="component" value="Unassembled WGS sequence"/>
</dbReference>
<dbReference type="SUPFAM" id="SSF48371">
    <property type="entry name" value="ARM repeat"/>
    <property type="match status" value="1"/>
</dbReference>
<dbReference type="Gene3D" id="1.25.10.10">
    <property type="entry name" value="Leucine-rich Repeat Variant"/>
    <property type="match status" value="2"/>
</dbReference>
<evidence type="ECO:0000313" key="11">
    <source>
        <dbReference type="Proteomes" id="UP001610432"/>
    </source>
</evidence>
<protein>
    <submittedName>
        <fullName evidence="10">Nuclear condensing complex subunit</fullName>
    </submittedName>
</protein>
<evidence type="ECO:0000259" key="9">
    <source>
        <dbReference type="Pfam" id="PF12719"/>
    </source>
</evidence>
<evidence type="ECO:0000256" key="1">
    <source>
        <dbReference type="ARBA" id="ARBA00004286"/>
    </source>
</evidence>
<feature type="compositionally biased region" description="Basic and acidic residues" evidence="8">
    <location>
        <begin position="601"/>
        <end position="619"/>
    </location>
</feature>
<sequence>MPGRVSARSSSNTSRKASTQTNASSGRAGSATPSFAIPEEPAEPEAFPNLRRDICAIFADAQRSTTGHRKLVVRLRKIQEACCGLPQRSSKKDGKNAESPQERLIPGEETIPEKEFNVEVGRCVLRILTIKKTEPVGDRILRFLGNFLTHASEKDAEIFGSDENENEDDIQNTHERPAAHLTTSLVSLIVPLLSAKDKIVRFRTTQIIAHVVNSLDTVDDDLYHTLRQGLLKRIRDKEPSVRVQAVMGLARLAGNEEDEDENDDSNAALVEKLVDIMQNDASAEVRRTLLLNLPLIPSTLPYLLERARDLDAPTRRMLYSRLLPTLGDFRHLSLSMREKLLRWGLRDRDESVRKATGKLFYDRWIEDIAGSHDDPERSGQRSPPSIAALLELLERIDVVNSGMESGIAHEAMRSFWEGRSDYREAVLFDEHFWETMTAESAFLLRSFNDFCRVENEGKYDSLADEKIPVVTALALYLHKYMTSLLQRKKLAKDATDVNDDETIEVEFIVEQLLHIAMTLDFSDEVGRRKMFSLLREALAVPELPDECTKLAVETLRCVCGPDSAAESEFCSVVLEAIAEVHDTIITEDSFVSAKSEISDDTSSRHRSETPMSEDEKPFNKEEAKAKVLREIVVNMKCLHIALCMLQNVEGNLQANMNLVTMLNNLVVPAVRSHEAPIRERGLECLGLCCLLDKTLAEENMTLFIHCYSKGHEALQATAIQILCDMLASHPSLLAPVPQADKETVSPPSFQKPLLKVFARALKASSPSSVQTAAAAALSKLLLTRAFAPSSANIPPAIQEFNQNAIETLLQSLVVSFFHPRTRDNPALRQSLAYFFPVYCHSRPSNTQHMRKVTVPAIRAVLNSAEEYYSLEAEEDSDGEIDESVGEKELKNLMTGVLGMLAEWTDERRVVGLGGERVIAGGPTSSNACGFIHLQLAKDILERVLGISAGTNRCSKEEKKLLFSLMSKLYIAPPTAPSRSASQNPENDDPFRSSVRSSQGEISPENLALAQEVKDLLDQTIEEGMAVDAAGRNALVKVKNVVLKLLAVPSTTRPASARGRESSVETETDMASVQSRSVRPSVEPGHSRRGVSVEPSIMEEDENDDSRMTVIKEEAMEED</sequence>
<dbReference type="InterPro" id="IPR025977">
    <property type="entry name" value="Cnd3_C"/>
</dbReference>
<evidence type="ECO:0000256" key="4">
    <source>
        <dbReference type="ARBA" id="ARBA00022618"/>
    </source>
</evidence>
<evidence type="ECO:0000256" key="6">
    <source>
        <dbReference type="ARBA" id="ARBA00023067"/>
    </source>
</evidence>
<dbReference type="Pfam" id="PF12719">
    <property type="entry name" value="Cnd3"/>
    <property type="match status" value="1"/>
</dbReference>
<gene>
    <name evidence="10" type="ORF">BJX67DRAFT_264192</name>
</gene>
<organism evidence="10 11">
    <name type="scientific">Aspergillus lucknowensis</name>
    <dbReference type="NCBI Taxonomy" id="176173"/>
    <lineage>
        <taxon>Eukaryota</taxon>
        <taxon>Fungi</taxon>
        <taxon>Dikarya</taxon>
        <taxon>Ascomycota</taxon>
        <taxon>Pezizomycotina</taxon>
        <taxon>Eurotiomycetes</taxon>
        <taxon>Eurotiomycetidae</taxon>
        <taxon>Eurotiales</taxon>
        <taxon>Aspergillaceae</taxon>
        <taxon>Aspergillus</taxon>
        <taxon>Aspergillus subgen. Nidulantes</taxon>
    </lineage>
</organism>
<feature type="region of interest" description="Disordered" evidence="8">
    <location>
        <begin position="973"/>
        <end position="1002"/>
    </location>
</feature>
<feature type="compositionally biased region" description="Polar residues" evidence="8">
    <location>
        <begin position="1068"/>
        <end position="1077"/>
    </location>
</feature>
<keyword evidence="4" id="KW-0132">Cell division</keyword>
<keyword evidence="5" id="KW-0498">Mitosis</keyword>
<evidence type="ECO:0000256" key="2">
    <source>
        <dbReference type="ARBA" id="ARBA00006533"/>
    </source>
</evidence>
<name>A0ABR4LFB1_9EURO</name>
<keyword evidence="11" id="KW-1185">Reference proteome</keyword>
<feature type="compositionally biased region" description="Basic and acidic residues" evidence="8">
    <location>
        <begin position="1104"/>
        <end position="1118"/>
    </location>
</feature>